<dbReference type="InterPro" id="IPR036867">
    <property type="entry name" value="R3H_dom_sf"/>
</dbReference>
<evidence type="ECO:0000256" key="6">
    <source>
        <dbReference type="HAMAP-Rule" id="MF_00867"/>
    </source>
</evidence>
<dbReference type="AlphaFoldDB" id="A0A4R5NIN2"/>
<dbReference type="InterPro" id="IPR039247">
    <property type="entry name" value="KhpB"/>
</dbReference>
<dbReference type="GO" id="GO:0005737">
    <property type="term" value="C:cytoplasm"/>
    <property type="evidence" value="ECO:0007669"/>
    <property type="project" value="UniProtKB-SubCell"/>
</dbReference>
<evidence type="ECO:0000259" key="7">
    <source>
        <dbReference type="PROSITE" id="PS51061"/>
    </source>
</evidence>
<comment type="caution">
    <text evidence="8">The sequence shown here is derived from an EMBL/GenBank/DDBJ whole genome shotgun (WGS) entry which is preliminary data.</text>
</comment>
<keyword evidence="9" id="KW-1185">Reference proteome</keyword>
<dbReference type="GO" id="GO:0008360">
    <property type="term" value="P:regulation of cell shape"/>
    <property type="evidence" value="ECO:0007669"/>
    <property type="project" value="UniProtKB-KW"/>
</dbReference>
<dbReference type="Gene3D" id="3.30.30.80">
    <property type="entry name" value="probable RNA-binding protein from clostridium symbiosum atcc 14940"/>
    <property type="match status" value="1"/>
</dbReference>
<keyword evidence="5 6" id="KW-0961">Cell wall biogenesis/degradation</keyword>
<evidence type="ECO:0000313" key="9">
    <source>
        <dbReference type="Proteomes" id="UP000294854"/>
    </source>
</evidence>
<evidence type="ECO:0000256" key="4">
    <source>
        <dbReference type="ARBA" id="ARBA00023186"/>
    </source>
</evidence>
<dbReference type="SUPFAM" id="SSF82708">
    <property type="entry name" value="R3H domain"/>
    <property type="match status" value="1"/>
</dbReference>
<dbReference type="Pfam" id="PF14804">
    <property type="entry name" value="Jag_N"/>
    <property type="match status" value="1"/>
</dbReference>
<dbReference type="Pfam" id="PF13083">
    <property type="entry name" value="KH_KhpA-B"/>
    <property type="match status" value="1"/>
</dbReference>
<comment type="subcellular location">
    <subcellularLocation>
        <location evidence="6">Cytoplasm</location>
    </subcellularLocation>
</comment>
<accession>A0A4R5NIN2</accession>
<dbReference type="GO" id="GO:0071555">
    <property type="term" value="P:cell wall organization"/>
    <property type="evidence" value="ECO:0007669"/>
    <property type="project" value="UniProtKB-KW"/>
</dbReference>
<dbReference type="CDD" id="cd02644">
    <property type="entry name" value="R3H_jag"/>
    <property type="match status" value="1"/>
</dbReference>
<comment type="similarity">
    <text evidence="6">Belongs to the KhpB RNA-binding protein family.</text>
</comment>
<evidence type="ECO:0000256" key="2">
    <source>
        <dbReference type="ARBA" id="ARBA00022884"/>
    </source>
</evidence>
<reference evidence="8 9" key="1">
    <citation type="journal article" date="2019" name="Appl. Microbiol. Biotechnol.">
        <title>Uncovering carbohydrate metabolism through a genotype-phenotype association study of 56 lactic acid bacteria genomes.</title>
        <authorList>
            <person name="Buron-Moles G."/>
            <person name="Chailyan A."/>
            <person name="Dolejs I."/>
            <person name="Forster J."/>
            <person name="Miks M.H."/>
        </authorList>
    </citation>
    <scope>NUCLEOTIDE SEQUENCE [LARGE SCALE GENOMIC DNA]</scope>
    <source>
        <strain evidence="8 9">ATCC 49373</strain>
    </source>
</reference>
<comment type="function">
    <text evidence="6">A probable RNA chaperone. Forms a complex with KhpA which binds to cellular RNA and controls its expression. Plays a role in peptidoglycan (PG) homeostasis and cell length regulation.</text>
</comment>
<dbReference type="Pfam" id="PF01424">
    <property type="entry name" value="R3H"/>
    <property type="match status" value="1"/>
</dbReference>
<dbReference type="Gene3D" id="3.30.300.20">
    <property type="match status" value="1"/>
</dbReference>
<dbReference type="OrthoDB" id="9794483at2"/>
<dbReference type="NCBIfam" id="NF041568">
    <property type="entry name" value="Jag_EloR"/>
    <property type="match status" value="1"/>
</dbReference>
<dbReference type="InterPro" id="IPR038008">
    <property type="entry name" value="Jag_KH"/>
</dbReference>
<dbReference type="InterPro" id="IPR015946">
    <property type="entry name" value="KH_dom-like_a/b"/>
</dbReference>
<evidence type="ECO:0000313" key="8">
    <source>
        <dbReference type="EMBL" id="TDG74435.1"/>
    </source>
</evidence>
<dbReference type="InterPro" id="IPR001374">
    <property type="entry name" value="R3H_dom"/>
</dbReference>
<feature type="domain" description="R3H" evidence="7">
    <location>
        <begin position="173"/>
        <end position="239"/>
    </location>
</feature>
<dbReference type="GO" id="GO:0003723">
    <property type="term" value="F:RNA binding"/>
    <property type="evidence" value="ECO:0007669"/>
    <property type="project" value="UniProtKB-UniRule"/>
</dbReference>
<gene>
    <name evidence="6" type="primary">khpB</name>
    <name evidence="6" type="synonym">eloR</name>
    <name evidence="8" type="ORF">C5L31_000082</name>
</gene>
<sequence>MTVFKGATVETAIEAGLSTMQLDREHADISIEVQPRHGFLGIGKRQAEVSIIKRAPKKVVDDKPVKQAVKKQPKRMKVATQKPQHKSESNEQAIDELEGYLLDIVSQLGVDATTEVDLQQRKVTVRFTTEAEGLLIGKHGRTINALQSLAQIFLNHKGAAHLDAELDVAGYRERRAETLIRLADNMAREVVATGKPVYLDPMPSFERKQIHSTLGQNHHVITYSAGKEPRRSVVIAPKL</sequence>
<keyword evidence="4 6" id="KW-0143">Chaperone</keyword>
<dbReference type="InterPro" id="IPR032782">
    <property type="entry name" value="KhpB_N"/>
</dbReference>
<dbReference type="PANTHER" id="PTHR35800:SF1">
    <property type="entry name" value="RNA-BINDING PROTEIN KHPB"/>
    <property type="match status" value="1"/>
</dbReference>
<dbReference type="EMBL" id="PUFO01000076">
    <property type="protein sequence ID" value="TDG74435.1"/>
    <property type="molecule type" value="Genomic_DNA"/>
</dbReference>
<dbReference type="SMART" id="SM01245">
    <property type="entry name" value="Jag_N"/>
    <property type="match status" value="1"/>
</dbReference>
<dbReference type="Proteomes" id="UP000294854">
    <property type="component" value="Unassembled WGS sequence"/>
</dbReference>
<dbReference type="HAMAP" id="MF_00867">
    <property type="entry name" value="KhpB"/>
    <property type="match status" value="1"/>
</dbReference>
<evidence type="ECO:0000256" key="3">
    <source>
        <dbReference type="ARBA" id="ARBA00022960"/>
    </source>
</evidence>
<dbReference type="RefSeq" id="WP_010619015.1">
    <property type="nucleotide sequence ID" value="NZ_CP042371.1"/>
</dbReference>
<protein>
    <recommendedName>
        <fullName evidence="6">RNA-binding protein KhpB</fullName>
    </recommendedName>
    <alternativeName>
        <fullName evidence="6">RNA-binding protein EloR</fullName>
    </alternativeName>
</protein>
<dbReference type="PANTHER" id="PTHR35800">
    <property type="entry name" value="PROTEIN JAG"/>
    <property type="match status" value="1"/>
</dbReference>
<keyword evidence="3 6" id="KW-0133">Cell shape</keyword>
<comment type="caution">
    <text evidence="6">Lacks conserved residue(s) required for the propagation of feature annotation.</text>
</comment>
<dbReference type="CDD" id="cd02414">
    <property type="entry name" value="KH-II_Jag"/>
    <property type="match status" value="1"/>
</dbReference>
<keyword evidence="1 6" id="KW-0963">Cytoplasm</keyword>
<dbReference type="Gene3D" id="3.30.1370.50">
    <property type="entry name" value="R3H-like domain"/>
    <property type="match status" value="1"/>
</dbReference>
<dbReference type="STRING" id="1122149.FD44_GL000973"/>
<organism evidence="8 9">
    <name type="scientific">Secundilactobacillus malefermentans</name>
    <dbReference type="NCBI Taxonomy" id="176292"/>
    <lineage>
        <taxon>Bacteria</taxon>
        <taxon>Bacillati</taxon>
        <taxon>Bacillota</taxon>
        <taxon>Bacilli</taxon>
        <taxon>Lactobacillales</taxon>
        <taxon>Lactobacillaceae</taxon>
        <taxon>Secundilactobacillus</taxon>
    </lineage>
</organism>
<dbReference type="InterPro" id="IPR038247">
    <property type="entry name" value="Jag_N_dom_sf"/>
</dbReference>
<evidence type="ECO:0000256" key="5">
    <source>
        <dbReference type="ARBA" id="ARBA00023316"/>
    </source>
</evidence>
<evidence type="ECO:0000256" key="1">
    <source>
        <dbReference type="ARBA" id="ARBA00022490"/>
    </source>
</evidence>
<dbReference type="GO" id="GO:0009252">
    <property type="term" value="P:peptidoglycan biosynthetic process"/>
    <property type="evidence" value="ECO:0007669"/>
    <property type="project" value="UniProtKB-UniRule"/>
</dbReference>
<dbReference type="SMART" id="SM00393">
    <property type="entry name" value="R3H"/>
    <property type="match status" value="1"/>
</dbReference>
<keyword evidence="2 6" id="KW-0694">RNA-binding</keyword>
<comment type="domain">
    <text evidence="6">Has an N-terminal Jag-N domain and 2 RNA-binding domains (KH and R3H).</text>
</comment>
<proteinExistence type="inferred from homology"/>
<dbReference type="PROSITE" id="PS51061">
    <property type="entry name" value="R3H"/>
    <property type="match status" value="1"/>
</dbReference>
<name>A0A4R5NIN2_9LACO</name>
<dbReference type="InterPro" id="IPR034079">
    <property type="entry name" value="R3H_KhpB"/>
</dbReference>
<comment type="subunit">
    <text evidence="6">Forms a complex with KhpA.</text>
</comment>